<protein>
    <recommendedName>
        <fullName evidence="10">Transmembrane 9 superfamily member</fullName>
    </recommendedName>
</protein>
<evidence type="ECO:0000256" key="1">
    <source>
        <dbReference type="ARBA" id="ARBA00004337"/>
    </source>
</evidence>
<accession>A0A2N9H7E0</accession>
<dbReference type="PANTHER" id="PTHR10766:SF119">
    <property type="entry name" value="TRANSMEMBRANE 9 SUPERFAMILY MEMBER 5"/>
    <property type="match status" value="1"/>
</dbReference>
<dbReference type="AlphaFoldDB" id="A0A2N9H7E0"/>
<dbReference type="GO" id="GO:0072657">
    <property type="term" value="P:protein localization to membrane"/>
    <property type="evidence" value="ECO:0007669"/>
    <property type="project" value="TreeGrafter"/>
</dbReference>
<feature type="signal peptide" evidence="10">
    <location>
        <begin position="1"/>
        <end position="23"/>
    </location>
</feature>
<feature type="transmembrane region" description="Helical" evidence="10">
    <location>
        <begin position="515"/>
        <end position="534"/>
    </location>
</feature>
<gene>
    <name evidence="11" type="ORF">FSB_LOCUS35717</name>
</gene>
<feature type="chain" id="PRO_5014494469" description="Transmembrane 9 superfamily member" evidence="10">
    <location>
        <begin position="24"/>
        <end position="594"/>
    </location>
</feature>
<dbReference type="Pfam" id="PF02990">
    <property type="entry name" value="EMP70"/>
    <property type="match status" value="1"/>
</dbReference>
<dbReference type="GO" id="GO:0010008">
    <property type="term" value="C:endosome membrane"/>
    <property type="evidence" value="ECO:0007669"/>
    <property type="project" value="UniProtKB-SubCell"/>
</dbReference>
<keyword evidence="6" id="KW-0967">Endosome</keyword>
<evidence type="ECO:0000256" key="6">
    <source>
        <dbReference type="ARBA" id="ARBA00022753"/>
    </source>
</evidence>
<keyword evidence="5 10" id="KW-0732">Signal</keyword>
<feature type="transmembrane region" description="Helical" evidence="10">
    <location>
        <begin position="350"/>
        <end position="368"/>
    </location>
</feature>
<feature type="transmembrane region" description="Helical" evidence="10">
    <location>
        <begin position="276"/>
        <end position="298"/>
    </location>
</feature>
<evidence type="ECO:0000256" key="2">
    <source>
        <dbReference type="ARBA" id="ARBA00004653"/>
    </source>
</evidence>
<feature type="transmembrane region" description="Helical" evidence="10">
    <location>
        <begin position="481"/>
        <end position="503"/>
    </location>
</feature>
<feature type="transmembrane region" description="Helical" evidence="10">
    <location>
        <begin position="226"/>
        <end position="246"/>
    </location>
</feature>
<comment type="subcellular location">
    <subcellularLocation>
        <location evidence="1">Endosome membrane</location>
        <topology evidence="1">Multi-pass membrane protein</topology>
    </subcellularLocation>
    <subcellularLocation>
        <location evidence="2">Golgi apparatus membrane</location>
        <topology evidence="2">Multi-pass membrane protein</topology>
    </subcellularLocation>
</comment>
<evidence type="ECO:0000256" key="4">
    <source>
        <dbReference type="ARBA" id="ARBA00022692"/>
    </source>
</evidence>
<proteinExistence type="inferred from homology"/>
<dbReference type="EMBL" id="OIVN01002968">
    <property type="protein sequence ID" value="SPD07835.1"/>
    <property type="molecule type" value="Genomic_DNA"/>
</dbReference>
<keyword evidence="9 10" id="KW-0472">Membrane</keyword>
<evidence type="ECO:0000256" key="7">
    <source>
        <dbReference type="ARBA" id="ARBA00022989"/>
    </source>
</evidence>
<comment type="similarity">
    <text evidence="3 10">Belongs to the nonaspanin (TM9SF) (TC 9.A.2) family.</text>
</comment>
<reference evidence="11" key="1">
    <citation type="submission" date="2018-02" db="EMBL/GenBank/DDBJ databases">
        <authorList>
            <person name="Cohen D.B."/>
            <person name="Kent A.D."/>
        </authorList>
    </citation>
    <scope>NUCLEOTIDE SEQUENCE</scope>
</reference>
<dbReference type="InterPro" id="IPR004240">
    <property type="entry name" value="EMP70"/>
</dbReference>
<keyword evidence="4 10" id="KW-0812">Transmembrane</keyword>
<name>A0A2N9H7E0_FAGSY</name>
<evidence type="ECO:0000256" key="8">
    <source>
        <dbReference type="ARBA" id="ARBA00023034"/>
    </source>
</evidence>
<feature type="transmembrane region" description="Helical" evidence="10">
    <location>
        <begin position="442"/>
        <end position="461"/>
    </location>
</feature>
<evidence type="ECO:0000256" key="9">
    <source>
        <dbReference type="ARBA" id="ARBA00023136"/>
    </source>
</evidence>
<dbReference type="PANTHER" id="PTHR10766">
    <property type="entry name" value="TRANSMEMBRANE 9 SUPERFAMILY PROTEIN"/>
    <property type="match status" value="1"/>
</dbReference>
<keyword evidence="8" id="KW-0333">Golgi apparatus</keyword>
<feature type="transmembrane region" description="Helical" evidence="10">
    <location>
        <begin position="554"/>
        <end position="575"/>
    </location>
</feature>
<organism evidence="11">
    <name type="scientific">Fagus sylvatica</name>
    <name type="common">Beechnut</name>
    <dbReference type="NCBI Taxonomy" id="28930"/>
    <lineage>
        <taxon>Eukaryota</taxon>
        <taxon>Viridiplantae</taxon>
        <taxon>Streptophyta</taxon>
        <taxon>Embryophyta</taxon>
        <taxon>Tracheophyta</taxon>
        <taxon>Spermatophyta</taxon>
        <taxon>Magnoliopsida</taxon>
        <taxon>eudicotyledons</taxon>
        <taxon>Gunneridae</taxon>
        <taxon>Pentapetalae</taxon>
        <taxon>rosids</taxon>
        <taxon>fabids</taxon>
        <taxon>Fagales</taxon>
        <taxon>Fagaceae</taxon>
        <taxon>Fagus</taxon>
    </lineage>
</organism>
<feature type="transmembrane region" description="Helical" evidence="10">
    <location>
        <begin position="388"/>
        <end position="410"/>
    </location>
</feature>
<evidence type="ECO:0000256" key="3">
    <source>
        <dbReference type="ARBA" id="ARBA00005227"/>
    </source>
</evidence>
<sequence>MAGRVRTSFLALLLIALPVLAFAIRTLRPAPLKEARQYEQGDHIPLYANKVHSHQCKAYSYFDLPFCPPGDPITQREKSFKDVLAGDCFTNTKYELRFKMGTTEEILCEKNLTRKEVAKFRDAIANKAVYEMYYDETHSWEHVGDIIKHINSTPRFYLFKHLHFYPEYLGNEVKRIKISAEMNQDFIVDISEDTEIKVNFTYSVIWRELALNQSSVFEHTEEIGGWADWLICICFGLLCAVIVLYLRNYFTPNSPWINLPPQIHGDACSCPRYSSLLGAILGVGLEQFIIICFLFGLAYEGRLYSCNHELYTLLVMINCLTSFISGYMAVQFHSGFTPNRWGECIIQTEALYSVPVFLTGLAINVLAGSHLPKYYSAATILFIRFEQVAATIEILLLSGCIRFLLLLLLLTGWFAYDSVPITCATTYFQNQRILNQPWYMKTPAQMFLGGLLPFIFIFWWMDDIYASLYNLKVCGAFWTLFGASISVIAVTVMVGMASTYYQLSRQDNHWWWRSVFRGGSTAIFMFAYGLYFHARANTQNFMRLPIFLGYNACIFYAVFLLLGTIGFYVSSIVFYHEDRRRKRLANPLGEKKSS</sequence>
<feature type="transmembrane region" description="Helical" evidence="10">
    <location>
        <begin position="310"/>
        <end position="330"/>
    </location>
</feature>
<evidence type="ECO:0000256" key="5">
    <source>
        <dbReference type="ARBA" id="ARBA00022729"/>
    </source>
</evidence>
<evidence type="ECO:0000256" key="10">
    <source>
        <dbReference type="RuleBase" id="RU363079"/>
    </source>
</evidence>
<dbReference type="GO" id="GO:0000139">
    <property type="term" value="C:Golgi membrane"/>
    <property type="evidence" value="ECO:0007669"/>
    <property type="project" value="UniProtKB-SubCell"/>
</dbReference>
<keyword evidence="7 10" id="KW-1133">Transmembrane helix</keyword>
<evidence type="ECO:0000313" key="11">
    <source>
        <dbReference type="EMBL" id="SPD07835.1"/>
    </source>
</evidence>